<keyword evidence="1" id="KW-0812">Transmembrane</keyword>
<comment type="caution">
    <text evidence="2">The sequence shown here is derived from an EMBL/GenBank/DDBJ whole genome shotgun (WGS) entry which is preliminary data.</text>
</comment>
<name>A0ABV6DXE9_9ACTN</name>
<organism evidence="2 3">
    <name type="scientific">Nocardioides zeicaulis</name>
    <dbReference type="NCBI Taxonomy" id="1776857"/>
    <lineage>
        <taxon>Bacteria</taxon>
        <taxon>Bacillati</taxon>
        <taxon>Actinomycetota</taxon>
        <taxon>Actinomycetes</taxon>
        <taxon>Propionibacteriales</taxon>
        <taxon>Nocardioidaceae</taxon>
        <taxon>Nocardioides</taxon>
    </lineage>
</organism>
<reference evidence="2 3" key="1">
    <citation type="submission" date="2024-09" db="EMBL/GenBank/DDBJ databases">
        <authorList>
            <person name="Sun Q."/>
            <person name="Mori K."/>
        </authorList>
    </citation>
    <scope>NUCLEOTIDE SEQUENCE [LARGE SCALE GENOMIC DNA]</scope>
    <source>
        <strain evidence="2 3">CCM 8654</strain>
    </source>
</reference>
<accession>A0ABV6DXE9</accession>
<evidence type="ECO:0000256" key="1">
    <source>
        <dbReference type="SAM" id="Phobius"/>
    </source>
</evidence>
<sequence>MLGPLPALHRFLVVLAVVAVFLGLGVWLGVDPGVSLDLRAGALVGTVAGLGLAFALVHDFHHRQARPVRVRRRTH</sequence>
<dbReference type="Proteomes" id="UP001589698">
    <property type="component" value="Unassembled WGS sequence"/>
</dbReference>
<dbReference type="EMBL" id="JBHLXH010000001">
    <property type="protein sequence ID" value="MFC0221385.1"/>
    <property type="molecule type" value="Genomic_DNA"/>
</dbReference>
<keyword evidence="1" id="KW-1133">Transmembrane helix</keyword>
<keyword evidence="1" id="KW-0472">Membrane</keyword>
<dbReference type="RefSeq" id="WP_378517076.1">
    <property type="nucleotide sequence ID" value="NZ_CBCSDI010000015.1"/>
</dbReference>
<evidence type="ECO:0000313" key="3">
    <source>
        <dbReference type="Proteomes" id="UP001589698"/>
    </source>
</evidence>
<keyword evidence="3" id="KW-1185">Reference proteome</keyword>
<gene>
    <name evidence="2" type="ORF">ACFFJG_02735</name>
</gene>
<proteinExistence type="predicted"/>
<feature type="transmembrane region" description="Helical" evidence="1">
    <location>
        <begin position="12"/>
        <end position="30"/>
    </location>
</feature>
<evidence type="ECO:0000313" key="2">
    <source>
        <dbReference type="EMBL" id="MFC0221385.1"/>
    </source>
</evidence>
<feature type="transmembrane region" description="Helical" evidence="1">
    <location>
        <begin position="42"/>
        <end position="61"/>
    </location>
</feature>
<protein>
    <submittedName>
        <fullName evidence="2">Uncharacterized protein</fullName>
    </submittedName>
</protein>